<evidence type="ECO:0000313" key="2">
    <source>
        <dbReference type="Proteomes" id="UP000240974"/>
    </source>
</evidence>
<evidence type="ECO:0008006" key="3">
    <source>
        <dbReference type="Google" id="ProtNLM"/>
    </source>
</evidence>
<name>A0A2T3G024_9FIRM</name>
<protein>
    <recommendedName>
        <fullName evidence="3">Flavodoxin domain-containing protein</fullName>
    </recommendedName>
</protein>
<organism evidence="1 2">
    <name type="scientific">Faecalibacillus intestinalis</name>
    <dbReference type="NCBI Taxonomy" id="1982626"/>
    <lineage>
        <taxon>Bacteria</taxon>
        <taxon>Bacillati</taxon>
        <taxon>Bacillota</taxon>
        <taxon>Erysipelotrichia</taxon>
        <taxon>Erysipelotrichales</taxon>
        <taxon>Coprobacillaceae</taxon>
        <taxon>Faecalibacillus</taxon>
    </lineage>
</organism>
<sequence>MKIDIVYTTKSKYIKCVADEMARWVKTYAQDLNHYHSDHDVDLLVIGFDDTLFEDKQLLEFIQSLSRQNVKNLALINCFFINSKRLMKVIHLCQNQQLPLMREQYTFKMSFDQRKEINPLIIDNARLYIEDMVNVIRNYY</sequence>
<evidence type="ECO:0000313" key="1">
    <source>
        <dbReference type="EMBL" id="PST40889.1"/>
    </source>
</evidence>
<dbReference type="RefSeq" id="WP_107029890.1">
    <property type="nucleotide sequence ID" value="NZ_JBGKRQ010000023.1"/>
</dbReference>
<accession>A0A2T3G024</accession>
<proteinExistence type="predicted"/>
<reference evidence="1 2" key="1">
    <citation type="journal article" date="2019" name="Int. J. Syst. Evol. Microbiol.">
        <title>Faecalibacillus intestinalis gen. nov., sp. nov. and Faecalibacillus faecis sp. nov., isolated from human faeces.</title>
        <authorList>
            <person name="Seo B."/>
            <person name="Jeon K."/>
            <person name="Baek I."/>
            <person name="Lee Y.M."/>
            <person name="Baek K."/>
            <person name="Ko G."/>
        </authorList>
    </citation>
    <scope>NUCLEOTIDE SEQUENCE [LARGE SCALE GENOMIC DNA]</scope>
    <source>
        <strain evidence="1 2">SNUG30099</strain>
    </source>
</reference>
<comment type="caution">
    <text evidence="1">The sequence shown here is derived from an EMBL/GenBank/DDBJ whole genome shotgun (WGS) entry which is preliminary data.</text>
</comment>
<gene>
    <name evidence="1" type="ORF">C7U54_07640</name>
</gene>
<dbReference type="Proteomes" id="UP000240974">
    <property type="component" value="Unassembled WGS sequence"/>
</dbReference>
<dbReference type="EMBL" id="PYLQ01000009">
    <property type="protein sequence ID" value="PST40889.1"/>
    <property type="molecule type" value="Genomic_DNA"/>
</dbReference>
<keyword evidence="2" id="KW-1185">Reference proteome</keyword>
<dbReference type="AlphaFoldDB" id="A0A2T3G024"/>